<keyword evidence="1" id="KW-0677">Repeat</keyword>
<feature type="region of interest" description="Disordered" evidence="3">
    <location>
        <begin position="244"/>
        <end position="276"/>
    </location>
</feature>
<evidence type="ECO:0000256" key="1">
    <source>
        <dbReference type="ARBA" id="ARBA00022737"/>
    </source>
</evidence>
<protein>
    <recommendedName>
        <fullName evidence="6">Pentatricopeptide repeat-containing protein</fullName>
    </recommendedName>
</protein>
<reference evidence="4 5" key="1">
    <citation type="submission" date="2019-07" db="EMBL/GenBank/DDBJ databases">
        <title>De Novo Assembly of kiwifruit Actinidia rufa.</title>
        <authorList>
            <person name="Sugita-Konishi S."/>
            <person name="Sato K."/>
            <person name="Mori E."/>
            <person name="Abe Y."/>
            <person name="Kisaki G."/>
            <person name="Hamano K."/>
            <person name="Suezawa K."/>
            <person name="Otani M."/>
            <person name="Fukuda T."/>
            <person name="Manabe T."/>
            <person name="Gomi K."/>
            <person name="Tabuchi M."/>
            <person name="Akimitsu K."/>
            <person name="Kataoka I."/>
        </authorList>
    </citation>
    <scope>NUCLEOTIDE SEQUENCE [LARGE SCALE GENOMIC DNA]</scope>
    <source>
        <strain evidence="5">cv. Fuchu</strain>
    </source>
</reference>
<evidence type="ECO:0008006" key="6">
    <source>
        <dbReference type="Google" id="ProtNLM"/>
    </source>
</evidence>
<dbReference type="EMBL" id="BJWL01000018">
    <property type="protein sequence ID" value="GFZ06702.1"/>
    <property type="molecule type" value="Genomic_DNA"/>
</dbReference>
<feature type="repeat" description="PPR" evidence="2">
    <location>
        <begin position="71"/>
        <end position="105"/>
    </location>
</feature>
<dbReference type="PROSITE" id="PS51375">
    <property type="entry name" value="PPR"/>
    <property type="match status" value="1"/>
</dbReference>
<gene>
    <name evidence="4" type="ORF">Acr_18g0008720</name>
</gene>
<evidence type="ECO:0000313" key="5">
    <source>
        <dbReference type="Proteomes" id="UP000585474"/>
    </source>
</evidence>
<dbReference type="NCBIfam" id="TIGR00756">
    <property type="entry name" value="PPR"/>
    <property type="match status" value="1"/>
</dbReference>
<dbReference type="AlphaFoldDB" id="A0A7J0G7K4"/>
<dbReference type="Proteomes" id="UP000585474">
    <property type="component" value="Unassembled WGS sequence"/>
</dbReference>
<evidence type="ECO:0000256" key="3">
    <source>
        <dbReference type="SAM" id="MobiDB-lite"/>
    </source>
</evidence>
<dbReference type="InterPro" id="IPR011990">
    <property type="entry name" value="TPR-like_helical_dom_sf"/>
</dbReference>
<keyword evidence="5" id="KW-1185">Reference proteome</keyword>
<organism evidence="4 5">
    <name type="scientific">Actinidia rufa</name>
    <dbReference type="NCBI Taxonomy" id="165716"/>
    <lineage>
        <taxon>Eukaryota</taxon>
        <taxon>Viridiplantae</taxon>
        <taxon>Streptophyta</taxon>
        <taxon>Embryophyta</taxon>
        <taxon>Tracheophyta</taxon>
        <taxon>Spermatophyta</taxon>
        <taxon>Magnoliopsida</taxon>
        <taxon>eudicotyledons</taxon>
        <taxon>Gunneridae</taxon>
        <taxon>Pentapetalae</taxon>
        <taxon>asterids</taxon>
        <taxon>Ericales</taxon>
        <taxon>Actinidiaceae</taxon>
        <taxon>Actinidia</taxon>
    </lineage>
</organism>
<dbReference type="InterPro" id="IPR002885">
    <property type="entry name" value="PPR_rpt"/>
</dbReference>
<evidence type="ECO:0000313" key="4">
    <source>
        <dbReference type="EMBL" id="GFZ06702.1"/>
    </source>
</evidence>
<comment type="caution">
    <text evidence="4">The sequence shown here is derived from an EMBL/GenBank/DDBJ whole genome shotgun (WGS) entry which is preliminary data.</text>
</comment>
<feature type="compositionally biased region" description="Basic and acidic residues" evidence="3">
    <location>
        <begin position="257"/>
        <end position="276"/>
    </location>
</feature>
<proteinExistence type="predicted"/>
<feature type="compositionally biased region" description="Polar residues" evidence="3">
    <location>
        <begin position="244"/>
        <end position="253"/>
    </location>
</feature>
<name>A0A7J0G7K4_9ERIC</name>
<dbReference type="Gene3D" id="1.25.40.10">
    <property type="entry name" value="Tetratricopeptide repeat domain"/>
    <property type="match status" value="1"/>
</dbReference>
<sequence length="401" mass="46165">MRRPTPPRHQPARHRRLQRAYLGLRTVRPAGARFRALHAEFFEQSLGLVANYMKSGHNGAEKCFEECLVLDSVVWTAMINGYVWNGEFEKIREVFVHMRVWGFNLNKFSLTSVLGALFEAKQGYNVRWRSQGTTGDRRPVSCLFVDIAVSTSRHAPNCSLSSDVIVDAFKHMPNYYTRPSLIHSKLWKFSHSKLLFYLSTYTLILRLANLTVGEPFFRNSSGGRIHCFCITTWPQATNNCLQPPLSITGSTAGPTEGRSKRLKDPRQEGREGKQRESLIDLESQSDSKFVDLLKNFHQLTESFVARFIINTKAPKGVFSSFLTFQKGRNESLRNYSKHYWEMYNEIEECSEELTVVSYKLGLISGEKLWEDLTLNLPADLQDLMSRVEIFAWLEDDIWQAK</sequence>
<evidence type="ECO:0000256" key="2">
    <source>
        <dbReference type="PROSITE-ProRule" id="PRU00708"/>
    </source>
</evidence>
<dbReference type="Pfam" id="PF13041">
    <property type="entry name" value="PPR_2"/>
    <property type="match status" value="1"/>
</dbReference>
<accession>A0A7J0G7K4</accession>